<dbReference type="GO" id="GO:0006631">
    <property type="term" value="P:fatty acid metabolic process"/>
    <property type="evidence" value="ECO:0007669"/>
    <property type="project" value="TreeGrafter"/>
</dbReference>
<accession>A0A1S1QLM6</accession>
<feature type="domain" description="AMP-dependent synthetase/ligase" evidence="2">
    <location>
        <begin position="25"/>
        <end position="305"/>
    </location>
</feature>
<dbReference type="PANTHER" id="PTHR43201">
    <property type="entry name" value="ACYL-COA SYNTHETASE"/>
    <property type="match status" value="1"/>
</dbReference>
<proteinExistence type="inferred from homology"/>
<comment type="similarity">
    <text evidence="1">Belongs to the ATP-dependent AMP-binding enzyme family.</text>
</comment>
<dbReference type="GO" id="GO:0031956">
    <property type="term" value="F:medium-chain fatty acid-CoA ligase activity"/>
    <property type="evidence" value="ECO:0007669"/>
    <property type="project" value="TreeGrafter"/>
</dbReference>
<comment type="caution">
    <text evidence="4">The sequence shown here is derived from an EMBL/GenBank/DDBJ whole genome shotgun (WGS) entry which is preliminary data.</text>
</comment>
<dbReference type="AlphaFoldDB" id="A0A1S1QLM6"/>
<dbReference type="PANTHER" id="PTHR43201:SF8">
    <property type="entry name" value="ACYL-COA SYNTHETASE FAMILY MEMBER 3"/>
    <property type="match status" value="1"/>
</dbReference>
<dbReference type="PROSITE" id="PS00455">
    <property type="entry name" value="AMP_BINDING"/>
    <property type="match status" value="1"/>
</dbReference>
<keyword evidence="5" id="KW-1185">Reference proteome</keyword>
<name>A0A1S1QLM6_9ACTN</name>
<dbReference type="Pfam" id="PF13193">
    <property type="entry name" value="AMP-binding_C"/>
    <property type="match status" value="1"/>
</dbReference>
<dbReference type="Pfam" id="PF00501">
    <property type="entry name" value="AMP-binding"/>
    <property type="match status" value="1"/>
</dbReference>
<dbReference type="InterPro" id="IPR045851">
    <property type="entry name" value="AMP-bd_C_sf"/>
</dbReference>
<feature type="domain" description="AMP-binding enzyme C-terminal" evidence="3">
    <location>
        <begin position="357"/>
        <end position="430"/>
    </location>
</feature>
<dbReference type="Gene3D" id="3.40.50.12780">
    <property type="entry name" value="N-terminal domain of ligase-like"/>
    <property type="match status" value="1"/>
</dbReference>
<dbReference type="Gene3D" id="3.30.300.30">
    <property type="match status" value="1"/>
</dbReference>
<evidence type="ECO:0000313" key="4">
    <source>
        <dbReference type="EMBL" id="OHV34597.1"/>
    </source>
</evidence>
<dbReference type="SUPFAM" id="SSF56801">
    <property type="entry name" value="Acetyl-CoA synthetase-like"/>
    <property type="match status" value="1"/>
</dbReference>
<dbReference type="RefSeq" id="WP_071086304.1">
    <property type="nucleotide sequence ID" value="NZ_MBLM01000127.1"/>
</dbReference>
<evidence type="ECO:0000313" key="5">
    <source>
        <dbReference type="Proteomes" id="UP000179627"/>
    </source>
</evidence>
<dbReference type="Proteomes" id="UP000179627">
    <property type="component" value="Unassembled WGS sequence"/>
</dbReference>
<organism evidence="4 5">
    <name type="scientific">Parafrankia colletiae</name>
    <dbReference type="NCBI Taxonomy" id="573497"/>
    <lineage>
        <taxon>Bacteria</taxon>
        <taxon>Bacillati</taxon>
        <taxon>Actinomycetota</taxon>
        <taxon>Actinomycetes</taxon>
        <taxon>Frankiales</taxon>
        <taxon>Frankiaceae</taxon>
        <taxon>Parafrankia</taxon>
    </lineage>
</organism>
<reference evidence="5" key="1">
    <citation type="submission" date="2016-07" db="EMBL/GenBank/DDBJ databases">
        <title>Sequence Frankia sp. strain CcI1.17.</title>
        <authorList>
            <person name="Ghodhbane-Gtari F."/>
            <person name="Swanson E."/>
            <person name="Gueddou A."/>
            <person name="Morris K."/>
            <person name="Hezbri K."/>
            <person name="Ktari A."/>
            <person name="Nouioui I."/>
            <person name="Abebe-Akele F."/>
            <person name="Simpson S."/>
            <person name="Thomas K."/>
            <person name="Gtari M."/>
            <person name="Tisa L.S."/>
            <person name="Hurst S."/>
        </authorList>
    </citation>
    <scope>NUCLEOTIDE SEQUENCE [LARGE SCALE GENOMIC DNA]</scope>
    <source>
        <strain evidence="5">Cc1.17</strain>
    </source>
</reference>
<dbReference type="InterPro" id="IPR000873">
    <property type="entry name" value="AMP-dep_synth/lig_dom"/>
</dbReference>
<dbReference type="InterPro" id="IPR025110">
    <property type="entry name" value="AMP-bd_C"/>
</dbReference>
<dbReference type="InterPro" id="IPR042099">
    <property type="entry name" value="ANL_N_sf"/>
</dbReference>
<evidence type="ECO:0000259" key="2">
    <source>
        <dbReference type="Pfam" id="PF00501"/>
    </source>
</evidence>
<dbReference type="NCBIfam" id="NF005858">
    <property type="entry name" value="PRK07787.1"/>
    <property type="match status" value="1"/>
</dbReference>
<gene>
    <name evidence="4" type="ORF">CC117_21545</name>
</gene>
<protein>
    <submittedName>
        <fullName evidence="4">Acyl-CoA synthetase</fullName>
    </submittedName>
</protein>
<evidence type="ECO:0000256" key="1">
    <source>
        <dbReference type="ARBA" id="ARBA00006432"/>
    </source>
</evidence>
<dbReference type="EMBL" id="MBLM01000127">
    <property type="protein sequence ID" value="OHV34597.1"/>
    <property type="molecule type" value="Genomic_DNA"/>
</dbReference>
<dbReference type="InterPro" id="IPR020845">
    <property type="entry name" value="AMP-binding_CS"/>
</dbReference>
<sequence length="438" mass="45189">MLTALRRGEARVQVSDVALEGDDLAGAVGAVAARLHGARRVAVVATPTLETVVAIAGAVEAGVTVVTINPQAGETERAYVLKDSAPDLVLDEVDLTARSALPPEVDGAGGPSGAGAEAPALVIYTSGTTGPPKGAVIPRRAIAANIDALADAWAWSPDDVLGHALPLFHVHGLVLGTLGPLRIGSALRHVARFAPVPGGTLYFAVPTMWSRVPAPEAFASARLLVSGSAALPVPVFDRFVAQAGQRVAERYGLTETLINTAARADGDRRPGVVGAPLRGVEVRVTGAEEFGPVEVRGPNVFTGYLGNPAATAVALAPDGWFATGDLGVFEPDGQLRIVGRQSTDLIKSGGYKIGAGEIENALLAHPAVAEAAVIGVPDDDLGQRIVAVVVTRDTVEAADLIDHVASTLAPHKRPREVRFATSLPRNPMGKVQKKLLLT</sequence>
<dbReference type="OrthoDB" id="4363623at2"/>
<evidence type="ECO:0000259" key="3">
    <source>
        <dbReference type="Pfam" id="PF13193"/>
    </source>
</evidence>